<dbReference type="STRING" id="926562.Oweho_3181"/>
<evidence type="ECO:0008006" key="4">
    <source>
        <dbReference type="Google" id="ProtNLM"/>
    </source>
</evidence>
<feature type="chain" id="PRO_5003515396" description="DUF1330 domain-containing protein" evidence="1">
    <location>
        <begin position="26"/>
        <end position="153"/>
    </location>
</feature>
<evidence type="ECO:0000313" key="2">
    <source>
        <dbReference type="EMBL" id="AEV34133.1"/>
    </source>
</evidence>
<dbReference type="KEGG" id="oho:Oweho_3181"/>
<name>G8R3P6_OWEHD</name>
<reference evidence="2 3" key="1">
    <citation type="journal article" date="2012" name="Stand. Genomic Sci.">
        <title>Genome sequence of the orange-pigmented seawater bacterium Owenweeksia hongkongensis type strain (UST20020801(T)).</title>
        <authorList>
            <person name="Riedel T."/>
            <person name="Held B."/>
            <person name="Nolan M."/>
            <person name="Lucas S."/>
            <person name="Lapidus A."/>
            <person name="Tice H."/>
            <person name="Del Rio T.G."/>
            <person name="Cheng J.F."/>
            <person name="Han C."/>
            <person name="Tapia R."/>
            <person name="Goodwin L.A."/>
            <person name="Pitluck S."/>
            <person name="Liolios K."/>
            <person name="Mavromatis K."/>
            <person name="Pagani I."/>
            <person name="Ivanova N."/>
            <person name="Mikhailova N."/>
            <person name="Pati A."/>
            <person name="Chen A."/>
            <person name="Palaniappan K."/>
            <person name="Rohde M."/>
            <person name="Tindall B.J."/>
            <person name="Detter J.C."/>
            <person name="Goker M."/>
            <person name="Woyke T."/>
            <person name="Bristow J."/>
            <person name="Eisen J.A."/>
            <person name="Markowitz V."/>
            <person name="Hugenholtz P."/>
            <person name="Klenk H.P."/>
            <person name="Kyrpides N.C."/>
        </authorList>
    </citation>
    <scope>NUCLEOTIDE SEQUENCE</scope>
    <source>
        <strain evidence="3">DSM 17368 / JCM 12287 / NRRL B-23963</strain>
    </source>
</reference>
<evidence type="ECO:0000256" key="1">
    <source>
        <dbReference type="SAM" id="SignalP"/>
    </source>
</evidence>
<dbReference type="RefSeq" id="WP_014203480.1">
    <property type="nucleotide sequence ID" value="NC_016599.1"/>
</dbReference>
<sequence length="153" mass="17622">MKSIKRASMMLAILSFMLVAPSLSAQKSSGEKELKEGKIWSVEYIRTKPGMADDYKKYLAKNYMQVMNKAKEEGLIADFILLEGMPSNEDDWDIMILIAVNKYGDMDGMDEKFDKIVAQVFDPKDEGRQKELKSRFEMRKFMGGKMARQLELK</sequence>
<keyword evidence="3" id="KW-1185">Reference proteome</keyword>
<dbReference type="EMBL" id="CP003156">
    <property type="protein sequence ID" value="AEV34133.1"/>
    <property type="molecule type" value="Genomic_DNA"/>
</dbReference>
<dbReference type="Proteomes" id="UP000005631">
    <property type="component" value="Chromosome"/>
</dbReference>
<proteinExistence type="predicted"/>
<dbReference type="AlphaFoldDB" id="G8R3P6"/>
<gene>
    <name evidence="2" type="ordered locus">Oweho_3181</name>
</gene>
<accession>G8R3P6</accession>
<dbReference type="eggNOG" id="ENOG5033HZI">
    <property type="taxonomic scope" value="Bacteria"/>
</dbReference>
<organism evidence="2 3">
    <name type="scientific">Owenweeksia hongkongensis (strain DSM 17368 / CIP 108786 / JCM 12287 / NRRL B-23963 / UST20020801)</name>
    <dbReference type="NCBI Taxonomy" id="926562"/>
    <lineage>
        <taxon>Bacteria</taxon>
        <taxon>Pseudomonadati</taxon>
        <taxon>Bacteroidota</taxon>
        <taxon>Flavobacteriia</taxon>
        <taxon>Flavobacteriales</taxon>
        <taxon>Owenweeksiaceae</taxon>
        <taxon>Owenweeksia</taxon>
    </lineage>
</organism>
<feature type="signal peptide" evidence="1">
    <location>
        <begin position="1"/>
        <end position="25"/>
    </location>
</feature>
<protein>
    <recommendedName>
        <fullName evidence="4">DUF1330 domain-containing protein</fullName>
    </recommendedName>
</protein>
<dbReference type="OrthoDB" id="1495245at2"/>
<dbReference type="HOGENOM" id="CLU_1711422_0_0_10"/>
<keyword evidence="1" id="KW-0732">Signal</keyword>
<evidence type="ECO:0000313" key="3">
    <source>
        <dbReference type="Proteomes" id="UP000005631"/>
    </source>
</evidence>